<keyword evidence="3 9" id="KW-0500">Molybdenum</keyword>
<name>A0A1Y5SV63_9RHOB</name>
<keyword evidence="6 12" id="KW-0067">ATP-binding</keyword>
<keyword evidence="1" id="KW-0813">Transport</keyword>
<dbReference type="InterPro" id="IPR017871">
    <property type="entry name" value="ABC_transporter-like_CS"/>
</dbReference>
<dbReference type="InterPro" id="IPR004606">
    <property type="entry name" value="Mop_domain"/>
</dbReference>
<accession>A0A1Y5SV63</accession>
<dbReference type="PROSITE" id="PS00211">
    <property type="entry name" value="ABC_TRANSPORTER_1"/>
    <property type="match status" value="1"/>
</dbReference>
<proteinExistence type="predicted"/>
<dbReference type="Pfam" id="PF00005">
    <property type="entry name" value="ABC_tran"/>
    <property type="match status" value="1"/>
</dbReference>
<dbReference type="RefSeq" id="WP_085864939.1">
    <property type="nucleotide sequence ID" value="NZ_FWFT01000004.1"/>
</dbReference>
<evidence type="ECO:0000256" key="2">
    <source>
        <dbReference type="ARBA" id="ARBA00022475"/>
    </source>
</evidence>
<dbReference type="InterPro" id="IPR011868">
    <property type="entry name" value="ModC_ABC_ATP-bd"/>
</dbReference>
<reference evidence="12 13" key="1">
    <citation type="submission" date="2017-03" db="EMBL/GenBank/DDBJ databases">
        <authorList>
            <person name="Afonso C.L."/>
            <person name="Miller P.J."/>
            <person name="Scott M.A."/>
            <person name="Spackman E."/>
            <person name="Goraichik I."/>
            <person name="Dimitrov K.M."/>
            <person name="Suarez D.L."/>
            <person name="Swayne D.E."/>
        </authorList>
    </citation>
    <scope>NUCLEOTIDE SEQUENCE [LARGE SCALE GENOMIC DNA]</scope>
    <source>
        <strain evidence="12 13">CECT 8397</strain>
    </source>
</reference>
<dbReference type="PANTHER" id="PTHR43514">
    <property type="entry name" value="ABC TRANSPORTER I FAMILY MEMBER 10"/>
    <property type="match status" value="1"/>
</dbReference>
<dbReference type="AlphaFoldDB" id="A0A1Y5SV63"/>
<dbReference type="InterPro" id="IPR003593">
    <property type="entry name" value="AAA+_ATPase"/>
</dbReference>
<keyword evidence="13" id="KW-1185">Reference proteome</keyword>
<dbReference type="OrthoDB" id="9802264at2"/>
<dbReference type="PROSITE" id="PS50893">
    <property type="entry name" value="ABC_TRANSPORTER_2"/>
    <property type="match status" value="1"/>
</dbReference>
<dbReference type="SMART" id="SM00382">
    <property type="entry name" value="AAA"/>
    <property type="match status" value="1"/>
</dbReference>
<dbReference type="InterPro" id="IPR003439">
    <property type="entry name" value="ABC_transporter-like_ATP-bd"/>
</dbReference>
<dbReference type="GO" id="GO:0016887">
    <property type="term" value="F:ATP hydrolysis activity"/>
    <property type="evidence" value="ECO:0007669"/>
    <property type="project" value="InterPro"/>
</dbReference>
<keyword evidence="7" id="KW-1278">Translocase</keyword>
<sequence length="347" mass="36601">MLQIDLRHSFPDFTLEAAFDVPAGITALFGPSGSGKTSIVRAVAGLLQCDDADVRLGARNIGRLRPHQRKIGYVFQDARLFPHMTVLQNLRYGGRMDEDQVIALLGLDDLLMRRPAGLSGGEAQRVALGRALMAGPDVMLLDEPLSALDGPRKADVMPYLEALRDQSAIPMIYVSHDMTEVARLAGRIVVLDRGRVVVQGAVEDVLADPVAVPYIGVQDAGAVLTGRVVGHADDGLTKVETGIGALWVPGVAGRAGGPLRIRIPAQDVILSRSKPDGLSALNVLPVTIAGLQEGRGPGVMVALEAGGARLLARVTRRSALSMGLAVGQNVHAILKATAIAPQDVSDR</sequence>
<dbReference type="Pfam" id="PF03459">
    <property type="entry name" value="TOBE"/>
    <property type="match status" value="1"/>
</dbReference>
<dbReference type="InterPro" id="IPR050334">
    <property type="entry name" value="Molybdenum_import_ModC"/>
</dbReference>
<evidence type="ECO:0000256" key="6">
    <source>
        <dbReference type="ARBA" id="ARBA00022840"/>
    </source>
</evidence>
<dbReference type="GO" id="GO:0016020">
    <property type="term" value="C:membrane"/>
    <property type="evidence" value="ECO:0007669"/>
    <property type="project" value="InterPro"/>
</dbReference>
<organism evidence="12 13">
    <name type="scientific">Pseudooctadecabacter jejudonensis</name>
    <dbReference type="NCBI Taxonomy" id="1391910"/>
    <lineage>
        <taxon>Bacteria</taxon>
        <taxon>Pseudomonadati</taxon>
        <taxon>Pseudomonadota</taxon>
        <taxon>Alphaproteobacteria</taxon>
        <taxon>Rhodobacterales</taxon>
        <taxon>Paracoccaceae</taxon>
        <taxon>Pseudooctadecabacter</taxon>
    </lineage>
</organism>
<feature type="domain" description="ABC transporter" evidence="10">
    <location>
        <begin position="1"/>
        <end position="218"/>
    </location>
</feature>
<dbReference type="EMBL" id="FWFT01000004">
    <property type="protein sequence ID" value="SLN49041.1"/>
    <property type="molecule type" value="Genomic_DNA"/>
</dbReference>
<dbReference type="Proteomes" id="UP000193623">
    <property type="component" value="Unassembled WGS sequence"/>
</dbReference>
<dbReference type="GO" id="GO:0140359">
    <property type="term" value="F:ABC-type transporter activity"/>
    <property type="evidence" value="ECO:0007669"/>
    <property type="project" value="InterPro"/>
</dbReference>
<evidence type="ECO:0000256" key="4">
    <source>
        <dbReference type="ARBA" id="ARBA00022519"/>
    </source>
</evidence>
<keyword evidence="5" id="KW-0547">Nucleotide-binding</keyword>
<keyword evidence="8" id="KW-0472">Membrane</keyword>
<evidence type="ECO:0000259" key="10">
    <source>
        <dbReference type="PROSITE" id="PS50893"/>
    </source>
</evidence>
<evidence type="ECO:0000256" key="1">
    <source>
        <dbReference type="ARBA" id="ARBA00022448"/>
    </source>
</evidence>
<dbReference type="SUPFAM" id="SSF50331">
    <property type="entry name" value="MOP-like"/>
    <property type="match status" value="1"/>
</dbReference>
<dbReference type="Gene3D" id="2.40.50.100">
    <property type="match status" value="1"/>
</dbReference>
<dbReference type="GO" id="GO:0005524">
    <property type="term" value="F:ATP binding"/>
    <property type="evidence" value="ECO:0007669"/>
    <property type="project" value="UniProtKB-KW"/>
</dbReference>
<dbReference type="Gene3D" id="3.40.50.300">
    <property type="entry name" value="P-loop containing nucleotide triphosphate hydrolases"/>
    <property type="match status" value="1"/>
</dbReference>
<gene>
    <name evidence="12" type="primary">cysA</name>
    <name evidence="12" type="ORF">PSJ8397_02527</name>
</gene>
<evidence type="ECO:0000259" key="11">
    <source>
        <dbReference type="PROSITE" id="PS51866"/>
    </source>
</evidence>
<evidence type="ECO:0000256" key="7">
    <source>
        <dbReference type="ARBA" id="ARBA00022967"/>
    </source>
</evidence>
<dbReference type="PROSITE" id="PS51866">
    <property type="entry name" value="MOP"/>
    <property type="match status" value="1"/>
</dbReference>
<dbReference type="InterPro" id="IPR008995">
    <property type="entry name" value="Mo/tungstate-bd_C_term_dom"/>
</dbReference>
<dbReference type="GO" id="GO:0015098">
    <property type="term" value="F:molybdate ion transmembrane transporter activity"/>
    <property type="evidence" value="ECO:0007669"/>
    <property type="project" value="InterPro"/>
</dbReference>
<dbReference type="SUPFAM" id="SSF52540">
    <property type="entry name" value="P-loop containing nucleoside triphosphate hydrolases"/>
    <property type="match status" value="1"/>
</dbReference>
<evidence type="ECO:0000256" key="3">
    <source>
        <dbReference type="ARBA" id="ARBA00022505"/>
    </source>
</evidence>
<evidence type="ECO:0000256" key="8">
    <source>
        <dbReference type="ARBA" id="ARBA00023136"/>
    </source>
</evidence>
<keyword evidence="12" id="KW-0378">Hydrolase</keyword>
<evidence type="ECO:0000313" key="13">
    <source>
        <dbReference type="Proteomes" id="UP000193623"/>
    </source>
</evidence>
<feature type="domain" description="Mop" evidence="11">
    <location>
        <begin position="277"/>
        <end position="343"/>
    </location>
</feature>
<evidence type="ECO:0000256" key="9">
    <source>
        <dbReference type="PROSITE-ProRule" id="PRU01213"/>
    </source>
</evidence>
<dbReference type="InterPro" id="IPR027417">
    <property type="entry name" value="P-loop_NTPase"/>
</dbReference>
<keyword evidence="2" id="KW-1003">Cell membrane</keyword>
<dbReference type="PANTHER" id="PTHR43514:SF4">
    <property type="entry name" value="ABC TRANSPORTER I FAMILY MEMBER 10"/>
    <property type="match status" value="1"/>
</dbReference>
<dbReference type="InterPro" id="IPR005116">
    <property type="entry name" value="Transp-assoc_OB_typ1"/>
</dbReference>
<dbReference type="NCBIfam" id="TIGR02142">
    <property type="entry name" value="modC_ABC"/>
    <property type="match status" value="1"/>
</dbReference>
<protein>
    <submittedName>
        <fullName evidence="12">Sulfate/thiosulfate import ATP-binding protein CysA</fullName>
        <ecNumber evidence="12">3.6.3.25</ecNumber>
    </submittedName>
</protein>
<evidence type="ECO:0000313" key="12">
    <source>
        <dbReference type="EMBL" id="SLN49041.1"/>
    </source>
</evidence>
<keyword evidence="4" id="KW-0997">Cell inner membrane</keyword>
<evidence type="ECO:0000256" key="5">
    <source>
        <dbReference type="ARBA" id="ARBA00022741"/>
    </source>
</evidence>
<dbReference type="EC" id="3.6.3.25" evidence="12"/>